<keyword evidence="2" id="KW-1185">Reference proteome</keyword>
<name>A0ABW5D1C1_9BACT</name>
<dbReference type="RefSeq" id="WP_250430999.1">
    <property type="nucleotide sequence ID" value="NZ_JALPRR010000003.1"/>
</dbReference>
<dbReference type="Proteomes" id="UP001597374">
    <property type="component" value="Unassembled WGS sequence"/>
</dbReference>
<dbReference type="InterPro" id="IPR015946">
    <property type="entry name" value="KH_dom-like_a/b"/>
</dbReference>
<protein>
    <submittedName>
        <fullName evidence="1">OsmC family protein</fullName>
        <ecNumber evidence="1">1.11.1.-</ecNumber>
    </submittedName>
</protein>
<gene>
    <name evidence="1" type="ORF">ACFSKP_16295</name>
</gene>
<dbReference type="InterPro" id="IPR003718">
    <property type="entry name" value="OsmC/Ohr_fam"/>
</dbReference>
<organism evidence="1 2">
    <name type="scientific">Pontibacter ruber</name>
    <dbReference type="NCBI Taxonomy" id="1343895"/>
    <lineage>
        <taxon>Bacteria</taxon>
        <taxon>Pseudomonadati</taxon>
        <taxon>Bacteroidota</taxon>
        <taxon>Cytophagia</taxon>
        <taxon>Cytophagales</taxon>
        <taxon>Hymenobacteraceae</taxon>
        <taxon>Pontibacter</taxon>
    </lineage>
</organism>
<reference evidence="2" key="1">
    <citation type="journal article" date="2019" name="Int. J. Syst. Evol. Microbiol.">
        <title>The Global Catalogue of Microorganisms (GCM) 10K type strain sequencing project: providing services to taxonomists for standard genome sequencing and annotation.</title>
        <authorList>
            <consortium name="The Broad Institute Genomics Platform"/>
            <consortium name="The Broad Institute Genome Sequencing Center for Infectious Disease"/>
            <person name="Wu L."/>
            <person name="Ma J."/>
        </authorList>
    </citation>
    <scope>NUCLEOTIDE SEQUENCE [LARGE SCALE GENOMIC DNA]</scope>
    <source>
        <strain evidence="2">CGMCC 4.1782</strain>
    </source>
</reference>
<comment type="caution">
    <text evidence="1">The sequence shown here is derived from an EMBL/GenBank/DDBJ whole genome shotgun (WGS) entry which is preliminary data.</text>
</comment>
<dbReference type="EMBL" id="JBHUIM010000002">
    <property type="protein sequence ID" value="MFD2247828.1"/>
    <property type="molecule type" value="Genomic_DNA"/>
</dbReference>
<proteinExistence type="predicted"/>
<dbReference type="InterPro" id="IPR036102">
    <property type="entry name" value="OsmC/Ohrsf"/>
</dbReference>
<dbReference type="Pfam" id="PF02566">
    <property type="entry name" value="OsmC"/>
    <property type="match status" value="1"/>
</dbReference>
<accession>A0ABW5D1C1</accession>
<dbReference type="EC" id="1.11.1.-" evidence="1"/>
<evidence type="ECO:0000313" key="1">
    <source>
        <dbReference type="EMBL" id="MFD2247828.1"/>
    </source>
</evidence>
<dbReference type="Gene3D" id="3.30.300.20">
    <property type="match status" value="1"/>
</dbReference>
<dbReference type="SUPFAM" id="SSF82784">
    <property type="entry name" value="OsmC-like"/>
    <property type="match status" value="1"/>
</dbReference>
<keyword evidence="1" id="KW-0560">Oxidoreductase</keyword>
<evidence type="ECO:0000313" key="2">
    <source>
        <dbReference type="Proteomes" id="UP001597374"/>
    </source>
</evidence>
<sequence length="133" mass="14624">MNISATIRNSFQKNDLIVTTEGNQKEISIPAKAEGYGSSVNGGELLFLSLATCFCNDVYREAARRSMEISTVEVTVSGEFGKEGEPASNIVYEVHLQAPNHSEFELRELIEHVDKIAEVHNTLRRGVGVTLKA</sequence>
<keyword evidence="1" id="KW-0575">Peroxidase</keyword>
<dbReference type="GO" id="GO:0004601">
    <property type="term" value="F:peroxidase activity"/>
    <property type="evidence" value="ECO:0007669"/>
    <property type="project" value="UniProtKB-KW"/>
</dbReference>